<evidence type="ECO:0000256" key="1">
    <source>
        <dbReference type="SAM" id="Phobius"/>
    </source>
</evidence>
<organism evidence="3">
    <name type="scientific">Thrips palmi</name>
    <name type="common">Melon thrips</name>
    <dbReference type="NCBI Taxonomy" id="161013"/>
    <lineage>
        <taxon>Eukaryota</taxon>
        <taxon>Metazoa</taxon>
        <taxon>Ecdysozoa</taxon>
        <taxon>Arthropoda</taxon>
        <taxon>Hexapoda</taxon>
        <taxon>Insecta</taxon>
        <taxon>Pterygota</taxon>
        <taxon>Neoptera</taxon>
        <taxon>Paraneoptera</taxon>
        <taxon>Thysanoptera</taxon>
        <taxon>Terebrantia</taxon>
        <taxon>Thripoidea</taxon>
        <taxon>Thripidae</taxon>
        <taxon>Thrips</taxon>
    </lineage>
</organism>
<sequence length="205" mass="21672">MAGCGRCADRDVLLDMCCPIIADSGCGCSLELCCKIQGFYSAIWSASKTLVLSLVLDSRLKEGSSAYAWAAAMPVAFLATGIAVNALASLASVAFLVGVYQKRPNFLSPYLLAVLAQMVMHVMAVMLFADDSIHFFVIGLVETCLLIYMLRGATSHRFFLRDAKAGPTLSSNASTDVTVVVMEGQQNPSGAIQLTNLSAETGNAA</sequence>
<feature type="transmembrane region" description="Helical" evidence="1">
    <location>
        <begin position="66"/>
        <end position="98"/>
    </location>
</feature>
<keyword evidence="1" id="KW-0812">Transmembrane</keyword>
<reference evidence="3" key="1">
    <citation type="submission" date="2025-08" db="UniProtKB">
        <authorList>
            <consortium name="RefSeq"/>
        </authorList>
    </citation>
    <scope>IDENTIFICATION</scope>
    <source>
        <tissue evidence="3">Total insect</tissue>
    </source>
</reference>
<feature type="transmembrane region" description="Helical" evidence="1">
    <location>
        <begin position="135"/>
        <end position="154"/>
    </location>
</feature>
<dbReference type="Proteomes" id="UP000515158">
    <property type="component" value="Unplaced"/>
</dbReference>
<proteinExistence type="predicted"/>
<name>A0A6P8YZY9_THRPL</name>
<evidence type="ECO:0000313" key="3">
    <source>
        <dbReference type="RefSeq" id="XP_034239857.1"/>
    </source>
</evidence>
<evidence type="ECO:0000313" key="2">
    <source>
        <dbReference type="Proteomes" id="UP000515158"/>
    </source>
</evidence>
<gene>
    <name evidence="3" type="primary">LOC117644460</name>
</gene>
<accession>A0A6P8YZY9</accession>
<protein>
    <submittedName>
        <fullName evidence="3">Uncharacterized protein LOC117644460</fullName>
    </submittedName>
</protein>
<feature type="transmembrane region" description="Helical" evidence="1">
    <location>
        <begin position="110"/>
        <end position="129"/>
    </location>
</feature>
<dbReference type="AlphaFoldDB" id="A0A6P8YZY9"/>
<keyword evidence="1" id="KW-0472">Membrane</keyword>
<keyword evidence="1" id="KW-1133">Transmembrane helix</keyword>
<dbReference type="InParanoid" id="A0A6P8YZY9"/>
<keyword evidence="2" id="KW-1185">Reference proteome</keyword>
<dbReference type="RefSeq" id="XP_034239857.1">
    <property type="nucleotide sequence ID" value="XM_034383966.1"/>
</dbReference>
<dbReference type="KEGG" id="tpal:117644460"/>
<dbReference type="GeneID" id="117644460"/>